<organism evidence="2">
    <name type="scientific">Leptocylindrus danicus</name>
    <dbReference type="NCBI Taxonomy" id="163516"/>
    <lineage>
        <taxon>Eukaryota</taxon>
        <taxon>Sar</taxon>
        <taxon>Stramenopiles</taxon>
        <taxon>Ochrophyta</taxon>
        <taxon>Bacillariophyta</taxon>
        <taxon>Coscinodiscophyceae</taxon>
        <taxon>Chaetocerotophycidae</taxon>
        <taxon>Leptocylindrales</taxon>
        <taxon>Leptocylindraceae</taxon>
        <taxon>Leptocylindrus</taxon>
    </lineage>
</organism>
<feature type="transmembrane region" description="Helical" evidence="1">
    <location>
        <begin position="66"/>
        <end position="85"/>
    </location>
</feature>
<gene>
    <name evidence="2" type="ORF">LDAN0321_LOCUS3980</name>
</gene>
<dbReference type="InterPro" id="IPR047769">
    <property type="entry name" value="MFS_ArsJ"/>
</dbReference>
<name>A0A7S2K2V7_9STRA</name>
<reference evidence="2" key="1">
    <citation type="submission" date="2021-01" db="EMBL/GenBank/DDBJ databases">
        <authorList>
            <person name="Corre E."/>
            <person name="Pelletier E."/>
            <person name="Niang G."/>
            <person name="Scheremetjew M."/>
            <person name="Finn R."/>
            <person name="Kale V."/>
            <person name="Holt S."/>
            <person name="Cochrane G."/>
            <person name="Meng A."/>
            <person name="Brown T."/>
            <person name="Cohen L."/>
        </authorList>
    </citation>
    <scope>NUCLEOTIDE SEQUENCE</scope>
    <source>
        <strain evidence="2">B650</strain>
    </source>
</reference>
<dbReference type="AlphaFoldDB" id="A0A7S2K2V7"/>
<dbReference type="SUPFAM" id="SSF103473">
    <property type="entry name" value="MFS general substrate transporter"/>
    <property type="match status" value="1"/>
</dbReference>
<dbReference type="PANTHER" id="PTHR23547:SF1">
    <property type="entry name" value="MAJOR FACILITATOR SUPERFAMILY MFS_1"/>
    <property type="match status" value="1"/>
</dbReference>
<accession>A0A7S2K2V7</accession>
<evidence type="ECO:0000313" key="2">
    <source>
        <dbReference type="EMBL" id="CAD9563404.1"/>
    </source>
</evidence>
<dbReference type="InterPro" id="IPR036259">
    <property type="entry name" value="MFS_trans_sf"/>
</dbReference>
<evidence type="ECO:0000256" key="1">
    <source>
        <dbReference type="SAM" id="Phobius"/>
    </source>
</evidence>
<feature type="transmembrane region" description="Helical" evidence="1">
    <location>
        <begin position="97"/>
        <end position="120"/>
    </location>
</feature>
<dbReference type="EMBL" id="HBGY01006473">
    <property type="protein sequence ID" value="CAD9563404.1"/>
    <property type="molecule type" value="Transcribed_RNA"/>
</dbReference>
<keyword evidence="1" id="KW-1133">Transmembrane helix</keyword>
<feature type="transmembrane region" description="Helical" evidence="1">
    <location>
        <begin position="20"/>
        <end position="46"/>
    </location>
</feature>
<protein>
    <submittedName>
        <fullName evidence="2">Uncharacterized protein</fullName>
    </submittedName>
</protein>
<dbReference type="PANTHER" id="PTHR23547">
    <property type="entry name" value="MAJOR FACILITATOR SUPERFAMILY DOMAIN, GENERAL SUBSTRATE TRANSPORTER"/>
    <property type="match status" value="1"/>
</dbReference>
<keyword evidence="1" id="KW-0472">Membrane</keyword>
<proteinExistence type="predicted"/>
<dbReference type="Gene3D" id="1.20.1250.20">
    <property type="entry name" value="MFS general substrate transporter like domains"/>
    <property type="match status" value="1"/>
</dbReference>
<keyword evidence="1" id="KW-0812">Transmembrane</keyword>
<sequence>MAMVLYEAHVFQFTDTNKQVAWLIATVASFAVIFAINSSIHSYLVVKYAKKDKVAVSVGLYYMSNALGRLMGTIGSGLLFTYVGADQGAYAGTDGTIGLAACFLAGTFSSMLAVVITAFIEDQDDNVGLKCGSCLICVGGNNDGDGDDGDNDVGAEPIVASK</sequence>